<evidence type="ECO:0000313" key="2">
    <source>
        <dbReference type="Proteomes" id="UP000759131"/>
    </source>
</evidence>
<gene>
    <name evidence="1" type="ORF">OSB1V03_LOCUS9077</name>
</gene>
<keyword evidence="2" id="KW-1185">Reference proteome</keyword>
<dbReference type="AlphaFoldDB" id="A0A7R9KSQ0"/>
<dbReference type="EMBL" id="OC860520">
    <property type="protein sequence ID" value="CAD7628656.1"/>
    <property type="molecule type" value="Genomic_DNA"/>
</dbReference>
<protein>
    <submittedName>
        <fullName evidence="1">Uncharacterized protein</fullName>
    </submittedName>
</protein>
<name>A0A7R9KSQ0_9ACAR</name>
<dbReference type="EMBL" id="CAJPIZ010005945">
    <property type="protein sequence ID" value="CAG2109086.1"/>
    <property type="molecule type" value="Genomic_DNA"/>
</dbReference>
<proteinExistence type="predicted"/>
<sequence length="80" mass="8860">MNPILDLMSDYGCVLYGQSGAYGMLKSWSVEKMLIKDPAKNSNLDRDKGLVSKNSFKLEVSGGTFSNSEITAKMVWGRLH</sequence>
<accession>A0A7R9KSQ0</accession>
<evidence type="ECO:0000313" key="1">
    <source>
        <dbReference type="EMBL" id="CAD7628656.1"/>
    </source>
</evidence>
<dbReference type="Proteomes" id="UP000759131">
    <property type="component" value="Unassembled WGS sequence"/>
</dbReference>
<reference evidence="1" key="1">
    <citation type="submission" date="2020-11" db="EMBL/GenBank/DDBJ databases">
        <authorList>
            <person name="Tran Van P."/>
        </authorList>
    </citation>
    <scope>NUCLEOTIDE SEQUENCE</scope>
</reference>
<organism evidence="1">
    <name type="scientific">Medioppia subpectinata</name>
    <dbReference type="NCBI Taxonomy" id="1979941"/>
    <lineage>
        <taxon>Eukaryota</taxon>
        <taxon>Metazoa</taxon>
        <taxon>Ecdysozoa</taxon>
        <taxon>Arthropoda</taxon>
        <taxon>Chelicerata</taxon>
        <taxon>Arachnida</taxon>
        <taxon>Acari</taxon>
        <taxon>Acariformes</taxon>
        <taxon>Sarcoptiformes</taxon>
        <taxon>Oribatida</taxon>
        <taxon>Brachypylina</taxon>
        <taxon>Oppioidea</taxon>
        <taxon>Oppiidae</taxon>
        <taxon>Medioppia</taxon>
    </lineage>
</organism>